<evidence type="ECO:0000313" key="3">
    <source>
        <dbReference type="Proteomes" id="UP000707206"/>
    </source>
</evidence>
<feature type="signal peptide" evidence="1">
    <location>
        <begin position="1"/>
        <end position="23"/>
    </location>
</feature>
<dbReference type="EMBL" id="VIKU02000001">
    <property type="protein sequence ID" value="NHF58183.1"/>
    <property type="molecule type" value="Genomic_DNA"/>
</dbReference>
<feature type="chain" id="PRO_5037293664" description="Lipocalin-like domain-containing protein" evidence="1">
    <location>
        <begin position="24"/>
        <end position="156"/>
    </location>
</feature>
<sequence length="156" mass="17239">MKKELINLMAFLFIVLVFKSCTSDDNDTDTINAADMEAVKTAVTAGEWMITYYFDSDKDETSDYTGFIFTFGSDGVLQASDGTMALTGAWSVTSSDSSDDDSIEDDIDFNIVFASPELFEELSDDWDIVSYSNTKIELIDISGGDGSTDYLTFEKM</sequence>
<keyword evidence="3" id="KW-1185">Reference proteome</keyword>
<dbReference type="AlphaFoldDB" id="A0A967ASL2"/>
<organism evidence="2 3">
    <name type="scientific">Pelagihabitans pacificus</name>
    <dbReference type="NCBI Taxonomy" id="2696054"/>
    <lineage>
        <taxon>Bacteria</taxon>
        <taxon>Pseudomonadati</taxon>
        <taxon>Bacteroidota</taxon>
        <taxon>Flavobacteriia</taxon>
        <taxon>Flavobacteriales</taxon>
        <taxon>Flavobacteriaceae</taxon>
        <taxon>Pelagihabitans</taxon>
    </lineage>
</organism>
<reference evidence="2" key="2">
    <citation type="submission" date="2020-03" db="EMBL/GenBank/DDBJ databases">
        <title>Flavobacteriaceae bacterium strain TP-CH-4, a member of the family Flavobacteriaceae isolated from a deep-sea seamount.</title>
        <authorList>
            <person name="Zhang D.-C."/>
        </authorList>
    </citation>
    <scope>NUCLEOTIDE SEQUENCE</scope>
    <source>
        <strain evidence="2">TP-CH-4</strain>
    </source>
</reference>
<dbReference type="Proteomes" id="UP000707206">
    <property type="component" value="Unassembled WGS sequence"/>
</dbReference>
<proteinExistence type="predicted"/>
<evidence type="ECO:0008006" key="4">
    <source>
        <dbReference type="Google" id="ProtNLM"/>
    </source>
</evidence>
<evidence type="ECO:0000313" key="2">
    <source>
        <dbReference type="EMBL" id="NHF58183.1"/>
    </source>
</evidence>
<dbReference type="RefSeq" id="WP_152572685.1">
    <property type="nucleotide sequence ID" value="NZ_VIKU02000001.1"/>
</dbReference>
<accession>A0A967ASL2</accession>
<evidence type="ECO:0000256" key="1">
    <source>
        <dbReference type="SAM" id="SignalP"/>
    </source>
</evidence>
<gene>
    <name evidence="2" type="ORF">FK220_002440</name>
</gene>
<name>A0A967ASL2_9FLAO</name>
<protein>
    <recommendedName>
        <fullName evidence="4">Lipocalin-like domain-containing protein</fullName>
    </recommendedName>
</protein>
<comment type="caution">
    <text evidence="2">The sequence shown here is derived from an EMBL/GenBank/DDBJ whole genome shotgun (WGS) entry which is preliminary data.</text>
</comment>
<keyword evidence="1" id="KW-0732">Signal</keyword>
<reference evidence="2" key="1">
    <citation type="submission" date="2019-07" db="EMBL/GenBank/DDBJ databases">
        <authorList>
            <person name="De-Chao Zhang Q."/>
        </authorList>
    </citation>
    <scope>NUCLEOTIDE SEQUENCE</scope>
    <source>
        <strain evidence="2">TP-CH-4</strain>
    </source>
</reference>